<dbReference type="Proteomes" id="UP000008555">
    <property type="component" value="Chromosome"/>
</dbReference>
<dbReference type="InterPro" id="IPR041492">
    <property type="entry name" value="HAD_2"/>
</dbReference>
<dbReference type="Gene3D" id="3.40.50.1000">
    <property type="entry name" value="HAD superfamily/HAD-like"/>
    <property type="match status" value="1"/>
</dbReference>
<dbReference type="InterPro" id="IPR050155">
    <property type="entry name" value="HAD-like_hydrolase_sf"/>
</dbReference>
<dbReference type="InterPro" id="IPR023198">
    <property type="entry name" value="PGP-like_dom2"/>
</dbReference>
<keyword evidence="1" id="KW-0472">Membrane</keyword>
<name>A9KE90_COXBN</name>
<evidence type="ECO:0000313" key="2">
    <source>
        <dbReference type="EMBL" id="ABS77415.2"/>
    </source>
</evidence>
<dbReference type="SFLD" id="SFLDS00003">
    <property type="entry name" value="Haloacid_Dehalogenase"/>
    <property type="match status" value="1"/>
</dbReference>
<evidence type="ECO:0000256" key="1">
    <source>
        <dbReference type="SAM" id="Phobius"/>
    </source>
</evidence>
<gene>
    <name evidence="2" type="ordered locus">CBUD_1248</name>
</gene>
<accession>A9KE90</accession>
<dbReference type="GO" id="GO:0004713">
    <property type="term" value="F:protein tyrosine kinase activity"/>
    <property type="evidence" value="ECO:0007669"/>
    <property type="project" value="TreeGrafter"/>
</dbReference>
<dbReference type="InterPro" id="IPR036412">
    <property type="entry name" value="HAD-like_sf"/>
</dbReference>
<proteinExistence type="predicted"/>
<dbReference type="PANTHER" id="PTHR43434">
    <property type="entry name" value="PHOSPHOGLYCOLATE PHOSPHATASE"/>
    <property type="match status" value="1"/>
</dbReference>
<dbReference type="InterPro" id="IPR023214">
    <property type="entry name" value="HAD_sf"/>
</dbReference>
<dbReference type="Pfam" id="PF13419">
    <property type="entry name" value="HAD_2"/>
    <property type="match status" value="1"/>
</dbReference>
<dbReference type="HOGENOM" id="CLU_045011_19_4_6"/>
<dbReference type="AlphaFoldDB" id="A9KE90"/>
<dbReference type="RefSeq" id="WP_011996995.1">
    <property type="nucleotide sequence ID" value="NC_009727.1"/>
</dbReference>
<dbReference type="FunFam" id="3.40.50.1000:FF:000022">
    <property type="entry name" value="Phosphoglycolate phosphatase"/>
    <property type="match status" value="1"/>
</dbReference>
<dbReference type="GO" id="GO:0016791">
    <property type="term" value="F:phosphatase activity"/>
    <property type="evidence" value="ECO:0007669"/>
    <property type="project" value="UniProtKB-ARBA"/>
</dbReference>
<organism evidence="2 3">
    <name type="scientific">Coxiella burnetii (strain Dugway 5J108-111)</name>
    <dbReference type="NCBI Taxonomy" id="434922"/>
    <lineage>
        <taxon>Bacteria</taxon>
        <taxon>Pseudomonadati</taxon>
        <taxon>Pseudomonadota</taxon>
        <taxon>Gammaproteobacteria</taxon>
        <taxon>Legionellales</taxon>
        <taxon>Coxiellaceae</taxon>
        <taxon>Coxiella</taxon>
    </lineage>
</organism>
<keyword evidence="1" id="KW-1133">Transmembrane helix</keyword>
<evidence type="ECO:0000313" key="3">
    <source>
        <dbReference type="Proteomes" id="UP000008555"/>
    </source>
</evidence>
<dbReference type="Gene3D" id="1.10.150.240">
    <property type="entry name" value="Putative phosphatase, domain 2"/>
    <property type="match status" value="1"/>
</dbReference>
<dbReference type="KEGG" id="cbd:CBUD_1248"/>
<sequence length="245" mass="27912">MSTDGFIAVASIDLDMVYWPVAYLLICKMKDVKYLLFDLDGTLTDPKEGITRSVQYALEQMNVACPSMDELEWTIGPPLIDAFALLLNTKDKKQLQKAIDFYRERYVDRCAIENKPYDGIHETLETLVNHGYQLYLATSKPWAYAGKILDHFNLRDYFTAVHGSELDGTRDYKEELIGYVLDTQKISNTQSLMIGDRRYDILGAKHNNVRSIGVTYGYGSLEEIQEAGPDAVCDHHRLILPTLNK</sequence>
<dbReference type="PANTHER" id="PTHR43434:SF20">
    <property type="entry name" value="5'-NUCLEOTIDASE"/>
    <property type="match status" value="1"/>
</dbReference>
<feature type="transmembrane region" description="Helical" evidence="1">
    <location>
        <begin position="6"/>
        <end position="26"/>
    </location>
</feature>
<dbReference type="SUPFAM" id="SSF56784">
    <property type="entry name" value="HAD-like"/>
    <property type="match status" value="1"/>
</dbReference>
<reference evidence="2 3" key="1">
    <citation type="journal article" date="2009" name="Infect. Immun.">
        <title>Comparative genomics reveal extensive transposon-mediated genomic plasticity and diversity among potential effector proteins within the genus Coxiella.</title>
        <authorList>
            <person name="Beare P.A."/>
            <person name="Unsworth N."/>
            <person name="Andoh M."/>
            <person name="Voth D.E."/>
            <person name="Omsland A."/>
            <person name="Gilk S.D."/>
            <person name="Williams K.P."/>
            <person name="Sobral B.W."/>
            <person name="Kupko J.J.III."/>
            <person name="Porcella S.F."/>
            <person name="Samuel J.E."/>
            <person name="Heinzen R.A."/>
        </authorList>
    </citation>
    <scope>NUCLEOTIDE SEQUENCE [LARGE SCALE GENOMIC DNA]</scope>
    <source>
        <strain evidence="2 3">Dugway 5J108-111</strain>
    </source>
</reference>
<keyword evidence="1" id="KW-0812">Transmembrane</keyword>
<dbReference type="EMBL" id="CP000733">
    <property type="protein sequence ID" value="ABS77415.2"/>
    <property type="molecule type" value="Genomic_DNA"/>
</dbReference>
<dbReference type="GO" id="GO:0005829">
    <property type="term" value="C:cytosol"/>
    <property type="evidence" value="ECO:0007669"/>
    <property type="project" value="TreeGrafter"/>
</dbReference>
<dbReference type="CDD" id="cd04302">
    <property type="entry name" value="HAD_5NT"/>
    <property type="match status" value="1"/>
</dbReference>
<protein>
    <submittedName>
        <fullName evidence="2">Phosphatase</fullName>
    </submittedName>
</protein>
<dbReference type="SFLD" id="SFLDG01129">
    <property type="entry name" value="C1.5:_HAD__Beta-PGM__Phosphata"/>
    <property type="match status" value="1"/>
</dbReference>